<evidence type="ECO:0000256" key="1">
    <source>
        <dbReference type="SAM" id="SignalP"/>
    </source>
</evidence>
<reference evidence="2" key="1">
    <citation type="journal article" date="2023" name="Comput. Struct. Biotechnol. J.">
        <title>Discovery of a novel marine Bacteroidetes with a rich repertoire of carbohydrate-active enzymes.</title>
        <authorList>
            <person name="Chen B."/>
            <person name="Liu G."/>
            <person name="Chen Q."/>
            <person name="Wang H."/>
            <person name="Liu L."/>
            <person name="Tang K."/>
        </authorList>
    </citation>
    <scope>NUCLEOTIDE SEQUENCE</scope>
    <source>
        <strain evidence="2">TK19036</strain>
    </source>
</reference>
<dbReference type="Pfam" id="PF12771">
    <property type="entry name" value="SusD-like_2"/>
    <property type="match status" value="1"/>
</dbReference>
<keyword evidence="2" id="KW-0449">Lipoprotein</keyword>
<name>A0AA49GQ74_9BACT</name>
<keyword evidence="1" id="KW-0732">Signal</keyword>
<dbReference type="InterPro" id="IPR011990">
    <property type="entry name" value="TPR-like_helical_dom_sf"/>
</dbReference>
<feature type="signal peptide" evidence="1">
    <location>
        <begin position="1"/>
        <end position="24"/>
    </location>
</feature>
<reference evidence="2" key="2">
    <citation type="journal article" date="2024" name="Antonie Van Leeuwenhoek">
        <title>Roseihalotalea indica gen. nov., sp. nov., a halophilic Bacteroidetes from mesopelagic Southwest Indian Ocean with higher carbohydrate metabolic potential.</title>
        <authorList>
            <person name="Chen B."/>
            <person name="Zhang M."/>
            <person name="Lin D."/>
            <person name="Ye J."/>
            <person name="Tang K."/>
        </authorList>
    </citation>
    <scope>NUCLEOTIDE SEQUENCE</scope>
    <source>
        <strain evidence="2">TK19036</strain>
    </source>
</reference>
<evidence type="ECO:0000313" key="2">
    <source>
        <dbReference type="EMBL" id="WKN37518.1"/>
    </source>
</evidence>
<dbReference type="InterPro" id="IPR041662">
    <property type="entry name" value="SusD-like_2"/>
</dbReference>
<proteinExistence type="predicted"/>
<protein>
    <submittedName>
        <fullName evidence="2">SusD/RagB family nutrient-binding outer membrane lipoprotein</fullName>
    </submittedName>
</protein>
<sequence length="518" mass="58220">MYSIANKILSLTLCLLLVTTLACDEDFETVNKNPNNPEVVPASLLLPTIIREPVRELNGLAWGTGNIVMQYTAKIQFTSNDRYDWGRSGDPYNTFYNALRDVKNILEITEESGENNYRAVALIMKSWMYSVMTDAYGELPYTEALQAKEGVNLPKFDTQEVVYQGILSELEEANTLLMNQSGEALVGDILFDGDLMLWRKFANSLKMRIYMRLADRQDPSTALQAILSDPETYPIIESNSEQAAFSYLQDSPNQQPVYTTRSGSFDEIRLSENMENTLKGLEDTRLFVYAQPTTDSEAGLLGDWDDYQGVPNGLADEQALQYSPSGNPSQGGSNFISRVGIMFSCRACDGLASPVAQQTLLMSYTELQFILAEARERGFINTGDAEMYYRNGIQASFNYYQDRLAVGGYTELVEAVQVSESYFTQPAVAYTGSQAEKLNKIGQQKWIALFYNGLESWFDWRRTGFPEIQPGADAVISTVPVRFQYPTEVLALNKSAYEEAIQRQGEDKITTRLWVDAE</sequence>
<gene>
    <name evidence="2" type="ORF">K4G66_02190</name>
</gene>
<dbReference type="PROSITE" id="PS51257">
    <property type="entry name" value="PROKAR_LIPOPROTEIN"/>
    <property type="match status" value="1"/>
</dbReference>
<dbReference type="SUPFAM" id="SSF48452">
    <property type="entry name" value="TPR-like"/>
    <property type="match status" value="1"/>
</dbReference>
<feature type="chain" id="PRO_5041213434" evidence="1">
    <location>
        <begin position="25"/>
        <end position="518"/>
    </location>
</feature>
<organism evidence="2">
    <name type="scientific">Roseihalotalea indica</name>
    <dbReference type="NCBI Taxonomy" id="2867963"/>
    <lineage>
        <taxon>Bacteria</taxon>
        <taxon>Pseudomonadati</taxon>
        <taxon>Bacteroidota</taxon>
        <taxon>Cytophagia</taxon>
        <taxon>Cytophagales</taxon>
        <taxon>Catalimonadaceae</taxon>
        <taxon>Roseihalotalea</taxon>
    </lineage>
</organism>
<accession>A0AA49GQ74</accession>
<dbReference type="Gene3D" id="1.25.40.390">
    <property type="match status" value="1"/>
</dbReference>
<dbReference type="AlphaFoldDB" id="A0AA49GQ74"/>
<dbReference type="EMBL" id="CP120682">
    <property type="protein sequence ID" value="WKN37518.1"/>
    <property type="molecule type" value="Genomic_DNA"/>
</dbReference>